<accession>A0A8K0A0D5</accession>
<organism evidence="1 2">
    <name type="scientific">Branchiostoma lanceolatum</name>
    <name type="common">Common lancelet</name>
    <name type="synonym">Amphioxus lanceolatum</name>
    <dbReference type="NCBI Taxonomy" id="7740"/>
    <lineage>
        <taxon>Eukaryota</taxon>
        <taxon>Metazoa</taxon>
        <taxon>Chordata</taxon>
        <taxon>Cephalochordata</taxon>
        <taxon>Leptocardii</taxon>
        <taxon>Amphioxiformes</taxon>
        <taxon>Branchiostomatidae</taxon>
        <taxon>Branchiostoma</taxon>
    </lineage>
</organism>
<evidence type="ECO:0000313" key="2">
    <source>
        <dbReference type="Proteomes" id="UP000838412"/>
    </source>
</evidence>
<gene>
    <name evidence="1" type="primary">Hypp3473</name>
    <name evidence="1" type="ORF">BLAG_LOCUS20198</name>
</gene>
<keyword evidence="2" id="KW-1185">Reference proteome</keyword>
<dbReference type="AlphaFoldDB" id="A0A8K0A0D5"/>
<protein>
    <submittedName>
        <fullName evidence="1">Hypp3473 protein</fullName>
    </submittedName>
</protein>
<dbReference type="EMBL" id="OV696690">
    <property type="protein sequence ID" value="CAH1266647.1"/>
    <property type="molecule type" value="Genomic_DNA"/>
</dbReference>
<sequence length="103" mass="12050">MDDQHLRRLPEHVRPRMPVTDDVYRTFVTNNFPARCRKLAYAYESDEPWGAEFREKLDKPKADGGFVSLEVTVKDAELERLWWEHSPAYQPCRAVAKPGEFLA</sequence>
<evidence type="ECO:0000313" key="1">
    <source>
        <dbReference type="EMBL" id="CAH1266647.1"/>
    </source>
</evidence>
<proteinExistence type="predicted"/>
<reference evidence="1" key="1">
    <citation type="submission" date="2022-01" db="EMBL/GenBank/DDBJ databases">
        <authorList>
            <person name="Braso-Vives M."/>
        </authorList>
    </citation>
    <scope>NUCLEOTIDE SEQUENCE</scope>
</reference>
<name>A0A8K0A0D5_BRALA</name>
<dbReference type="Proteomes" id="UP000838412">
    <property type="component" value="Chromosome 5"/>
</dbReference>